<gene>
    <name evidence="2" type="ORF">JG688_00016909</name>
</gene>
<feature type="domain" description="PiggyBac transposable element-derived protein" evidence="1">
    <location>
        <begin position="8"/>
        <end position="148"/>
    </location>
</feature>
<dbReference type="EMBL" id="JAENGY010002277">
    <property type="protein sequence ID" value="KAG6944798.1"/>
    <property type="molecule type" value="Genomic_DNA"/>
</dbReference>
<feature type="non-terminal residue" evidence="2">
    <location>
        <position position="1"/>
    </location>
</feature>
<reference evidence="2" key="1">
    <citation type="submission" date="2021-01" db="EMBL/GenBank/DDBJ databases">
        <title>Phytophthora aleatoria, a newly-described species from Pinus radiata is distinct from Phytophthora cactorum isolates based on comparative genomics.</title>
        <authorList>
            <person name="Mcdougal R."/>
            <person name="Panda P."/>
            <person name="Williams N."/>
            <person name="Studholme D.J."/>
        </authorList>
    </citation>
    <scope>NUCLEOTIDE SEQUENCE</scope>
    <source>
        <strain evidence="2">NZFS 4037</strain>
    </source>
</reference>
<dbReference type="PANTHER" id="PTHR46599">
    <property type="entry name" value="PIGGYBAC TRANSPOSABLE ELEMENT-DERIVED PROTEIN 4"/>
    <property type="match status" value="1"/>
</dbReference>
<dbReference type="InterPro" id="IPR029526">
    <property type="entry name" value="PGBD"/>
</dbReference>
<accession>A0A8J5IXP0</accession>
<dbReference type="PANTHER" id="PTHR46599:SF3">
    <property type="entry name" value="PIGGYBAC TRANSPOSABLE ELEMENT-DERIVED PROTEIN 4"/>
    <property type="match status" value="1"/>
</dbReference>
<sequence>IGILTLCKCAVLCSIEIYRGKDTTQTAISKAVIRNLTKASRGQPGKRLVVADSYYTSAELAERLLRMGNYTVGTARINRKGWSQLIQFPSKKEKTRGTKESERGDYRVAQNPGIPGMVATSWMGTRVVNFLATGCSTKRVTVQRKRKGDGVVMKEKGERCLPMLDI</sequence>
<evidence type="ECO:0000313" key="2">
    <source>
        <dbReference type="EMBL" id="KAG6944798.1"/>
    </source>
</evidence>
<organism evidence="2 3">
    <name type="scientific">Phytophthora aleatoria</name>
    <dbReference type="NCBI Taxonomy" id="2496075"/>
    <lineage>
        <taxon>Eukaryota</taxon>
        <taxon>Sar</taxon>
        <taxon>Stramenopiles</taxon>
        <taxon>Oomycota</taxon>
        <taxon>Peronosporomycetes</taxon>
        <taxon>Peronosporales</taxon>
        <taxon>Peronosporaceae</taxon>
        <taxon>Phytophthora</taxon>
    </lineage>
</organism>
<evidence type="ECO:0000313" key="3">
    <source>
        <dbReference type="Proteomes" id="UP000709295"/>
    </source>
</evidence>
<dbReference type="Pfam" id="PF13843">
    <property type="entry name" value="DDE_Tnp_1_7"/>
    <property type="match status" value="1"/>
</dbReference>
<proteinExistence type="predicted"/>
<comment type="caution">
    <text evidence="2">The sequence shown here is derived from an EMBL/GenBank/DDBJ whole genome shotgun (WGS) entry which is preliminary data.</text>
</comment>
<protein>
    <recommendedName>
        <fullName evidence="1">PiggyBac transposable element-derived protein domain-containing protein</fullName>
    </recommendedName>
</protein>
<keyword evidence="3" id="KW-1185">Reference proteome</keyword>
<dbReference type="AlphaFoldDB" id="A0A8J5IXP0"/>
<name>A0A8J5IXP0_9STRA</name>
<evidence type="ECO:0000259" key="1">
    <source>
        <dbReference type="Pfam" id="PF13843"/>
    </source>
</evidence>
<dbReference type="Proteomes" id="UP000709295">
    <property type="component" value="Unassembled WGS sequence"/>
</dbReference>